<name>A0AAD1XND4_EUPCR</name>
<feature type="domain" description="Protein kinase" evidence="9">
    <location>
        <begin position="7"/>
        <end position="277"/>
    </location>
</feature>
<evidence type="ECO:0000256" key="6">
    <source>
        <dbReference type="ARBA" id="ARBA00022840"/>
    </source>
</evidence>
<accession>A0AAD1XND4</accession>
<keyword evidence="4" id="KW-0547">Nucleotide-binding</keyword>
<evidence type="ECO:0000256" key="4">
    <source>
        <dbReference type="ARBA" id="ARBA00022741"/>
    </source>
</evidence>
<evidence type="ECO:0000256" key="2">
    <source>
        <dbReference type="ARBA" id="ARBA00022527"/>
    </source>
</evidence>
<reference evidence="10" key="1">
    <citation type="submission" date="2023-07" db="EMBL/GenBank/DDBJ databases">
        <authorList>
            <consortium name="AG Swart"/>
            <person name="Singh M."/>
            <person name="Singh A."/>
            <person name="Seah K."/>
            <person name="Emmerich C."/>
        </authorList>
    </citation>
    <scope>NUCLEOTIDE SEQUENCE</scope>
    <source>
        <strain evidence="10">DP1</strain>
    </source>
</reference>
<comment type="catalytic activity">
    <reaction evidence="8">
        <text>L-seryl-[protein] + ATP = O-phospho-L-seryl-[protein] + ADP + H(+)</text>
        <dbReference type="Rhea" id="RHEA:17989"/>
        <dbReference type="Rhea" id="RHEA-COMP:9863"/>
        <dbReference type="Rhea" id="RHEA-COMP:11604"/>
        <dbReference type="ChEBI" id="CHEBI:15378"/>
        <dbReference type="ChEBI" id="CHEBI:29999"/>
        <dbReference type="ChEBI" id="CHEBI:30616"/>
        <dbReference type="ChEBI" id="CHEBI:83421"/>
        <dbReference type="ChEBI" id="CHEBI:456216"/>
        <dbReference type="EC" id="2.7.11.1"/>
    </reaction>
</comment>
<dbReference type="Pfam" id="PF00069">
    <property type="entry name" value="Pkinase"/>
    <property type="match status" value="1"/>
</dbReference>
<dbReference type="Gene3D" id="1.10.510.10">
    <property type="entry name" value="Transferase(Phosphotransferase) domain 1"/>
    <property type="match status" value="1"/>
</dbReference>
<dbReference type="EC" id="2.7.11.1" evidence="1"/>
<evidence type="ECO:0000256" key="5">
    <source>
        <dbReference type="ARBA" id="ARBA00022777"/>
    </source>
</evidence>
<dbReference type="InterPro" id="IPR011009">
    <property type="entry name" value="Kinase-like_dom_sf"/>
</dbReference>
<dbReference type="InterPro" id="IPR000719">
    <property type="entry name" value="Prot_kinase_dom"/>
</dbReference>
<evidence type="ECO:0000256" key="3">
    <source>
        <dbReference type="ARBA" id="ARBA00022679"/>
    </source>
</evidence>
<dbReference type="GO" id="GO:0004674">
    <property type="term" value="F:protein serine/threonine kinase activity"/>
    <property type="evidence" value="ECO:0007669"/>
    <property type="project" value="UniProtKB-KW"/>
</dbReference>
<dbReference type="PROSITE" id="PS50011">
    <property type="entry name" value="PROTEIN_KINASE_DOM"/>
    <property type="match status" value="1"/>
</dbReference>
<dbReference type="AlphaFoldDB" id="A0AAD1XND4"/>
<evidence type="ECO:0000313" key="11">
    <source>
        <dbReference type="Proteomes" id="UP001295684"/>
    </source>
</evidence>
<dbReference type="GO" id="GO:0005524">
    <property type="term" value="F:ATP binding"/>
    <property type="evidence" value="ECO:0007669"/>
    <property type="project" value="UniProtKB-KW"/>
</dbReference>
<protein>
    <recommendedName>
        <fullName evidence="1">non-specific serine/threonine protein kinase</fullName>
        <ecNumber evidence="1">2.7.11.1</ecNumber>
    </recommendedName>
</protein>
<dbReference type="PROSITE" id="PS00108">
    <property type="entry name" value="PROTEIN_KINASE_ST"/>
    <property type="match status" value="1"/>
</dbReference>
<sequence>MIHCDNYICFEKIGIGCSCIVFHAYHKETKEEVAIKLINKDRFPSLKLSPFNNEISMLKSLKHPNVVSLVSFSDSVACVNSSNERLQMSYLGLEFLSQGDLFLYISKTGPFCEKFSRFLFHQLLEGLEYIHSNQVFHKDIKPENLMFDLEFTLKIVDFGLATTEEFTRSTSGTVPYMLPEIFRKDEYESSSADLFAAGVVLFNMVTSQSPFLSATPHDQLYKLLGTGNHGYFWSVHEKMNQKQDIFSEELKSLLNLMLSANPFERPCIEEIKASDWYKGSLPSKEEFRQEMAYRSKLLSNSDSFENDPRSTIED</sequence>
<comment type="caution">
    <text evidence="10">The sequence shown here is derived from an EMBL/GenBank/DDBJ whole genome shotgun (WGS) entry which is preliminary data.</text>
</comment>
<keyword evidence="6" id="KW-0067">ATP-binding</keyword>
<dbReference type="Proteomes" id="UP001295684">
    <property type="component" value="Unassembled WGS sequence"/>
</dbReference>
<keyword evidence="5" id="KW-0418">Kinase</keyword>
<dbReference type="GO" id="GO:0007165">
    <property type="term" value="P:signal transduction"/>
    <property type="evidence" value="ECO:0007669"/>
    <property type="project" value="TreeGrafter"/>
</dbReference>
<evidence type="ECO:0000256" key="7">
    <source>
        <dbReference type="ARBA" id="ARBA00047899"/>
    </source>
</evidence>
<gene>
    <name evidence="10" type="ORF">ECRASSUSDP1_LOCUS17064</name>
</gene>
<dbReference type="EMBL" id="CAMPGE010017195">
    <property type="protein sequence ID" value="CAI2375700.1"/>
    <property type="molecule type" value="Genomic_DNA"/>
</dbReference>
<dbReference type="InterPro" id="IPR008271">
    <property type="entry name" value="Ser/Thr_kinase_AS"/>
</dbReference>
<keyword evidence="11" id="KW-1185">Reference proteome</keyword>
<dbReference type="SMART" id="SM00220">
    <property type="entry name" value="S_TKc"/>
    <property type="match status" value="1"/>
</dbReference>
<proteinExistence type="predicted"/>
<evidence type="ECO:0000256" key="8">
    <source>
        <dbReference type="ARBA" id="ARBA00048679"/>
    </source>
</evidence>
<evidence type="ECO:0000259" key="9">
    <source>
        <dbReference type="PROSITE" id="PS50011"/>
    </source>
</evidence>
<organism evidence="10 11">
    <name type="scientific">Euplotes crassus</name>
    <dbReference type="NCBI Taxonomy" id="5936"/>
    <lineage>
        <taxon>Eukaryota</taxon>
        <taxon>Sar</taxon>
        <taxon>Alveolata</taxon>
        <taxon>Ciliophora</taxon>
        <taxon>Intramacronucleata</taxon>
        <taxon>Spirotrichea</taxon>
        <taxon>Hypotrichia</taxon>
        <taxon>Euplotida</taxon>
        <taxon>Euplotidae</taxon>
        <taxon>Moneuplotes</taxon>
    </lineage>
</organism>
<dbReference type="PANTHER" id="PTHR43895">
    <property type="entry name" value="CALCIUM/CALMODULIN-DEPENDENT PROTEIN KINASE KINASE-RELATED"/>
    <property type="match status" value="1"/>
</dbReference>
<keyword evidence="3" id="KW-0808">Transferase</keyword>
<evidence type="ECO:0000313" key="10">
    <source>
        <dbReference type="EMBL" id="CAI2375700.1"/>
    </source>
</evidence>
<evidence type="ECO:0000256" key="1">
    <source>
        <dbReference type="ARBA" id="ARBA00012513"/>
    </source>
</evidence>
<dbReference type="SUPFAM" id="SSF56112">
    <property type="entry name" value="Protein kinase-like (PK-like)"/>
    <property type="match status" value="1"/>
</dbReference>
<comment type="catalytic activity">
    <reaction evidence="7">
        <text>L-threonyl-[protein] + ATP = O-phospho-L-threonyl-[protein] + ADP + H(+)</text>
        <dbReference type="Rhea" id="RHEA:46608"/>
        <dbReference type="Rhea" id="RHEA-COMP:11060"/>
        <dbReference type="Rhea" id="RHEA-COMP:11605"/>
        <dbReference type="ChEBI" id="CHEBI:15378"/>
        <dbReference type="ChEBI" id="CHEBI:30013"/>
        <dbReference type="ChEBI" id="CHEBI:30616"/>
        <dbReference type="ChEBI" id="CHEBI:61977"/>
        <dbReference type="ChEBI" id="CHEBI:456216"/>
        <dbReference type="EC" id="2.7.11.1"/>
    </reaction>
</comment>
<keyword evidence="2" id="KW-0723">Serine/threonine-protein kinase</keyword>
<dbReference type="PANTHER" id="PTHR43895:SF32">
    <property type="entry name" value="SERINE_THREONINE-PROTEIN KINASE CHK1"/>
    <property type="match status" value="1"/>
</dbReference>